<dbReference type="RefSeq" id="WP_290261019.1">
    <property type="nucleotide sequence ID" value="NZ_JAUFQG010000004.1"/>
</dbReference>
<keyword evidence="1" id="KW-0472">Membrane</keyword>
<sequence length="127" mass="14389">MDWKSRIKDQAVWKKVLLWLLLLSIAPFAIEILILADIVGIELAMAFFAYYLKDMGLIWQARIQTFRAGISSGFRCMASHAIGQPRFLLQHCAMSLTYFVLSGSLIWALLVWYPIVMMGGSLPVTGY</sequence>
<reference evidence="3" key="1">
    <citation type="journal article" date="2019" name="Int. J. Syst. Evol. Microbiol.">
        <title>The Global Catalogue of Microorganisms (GCM) 10K type strain sequencing project: providing services to taxonomists for standard genome sequencing and annotation.</title>
        <authorList>
            <consortium name="The Broad Institute Genomics Platform"/>
            <consortium name="The Broad Institute Genome Sequencing Center for Infectious Disease"/>
            <person name="Wu L."/>
            <person name="Ma J."/>
        </authorList>
    </citation>
    <scope>NUCLEOTIDE SEQUENCE [LARGE SCALE GENOMIC DNA]</scope>
    <source>
        <strain evidence="3">CECT 8570</strain>
    </source>
</reference>
<dbReference type="EMBL" id="JBHSCX010000020">
    <property type="protein sequence ID" value="MFC4363302.1"/>
    <property type="molecule type" value="Genomic_DNA"/>
</dbReference>
<gene>
    <name evidence="2" type="ORF">ACFOX3_13385</name>
</gene>
<dbReference type="Proteomes" id="UP001595840">
    <property type="component" value="Unassembled WGS sequence"/>
</dbReference>
<proteinExistence type="predicted"/>
<name>A0ABV8V842_9GAMM</name>
<protein>
    <submittedName>
        <fullName evidence="2">Uncharacterized protein</fullName>
    </submittedName>
</protein>
<evidence type="ECO:0000256" key="1">
    <source>
        <dbReference type="SAM" id="Phobius"/>
    </source>
</evidence>
<keyword evidence="1" id="KW-0812">Transmembrane</keyword>
<evidence type="ECO:0000313" key="3">
    <source>
        <dbReference type="Proteomes" id="UP001595840"/>
    </source>
</evidence>
<accession>A0ABV8V842</accession>
<feature type="transmembrane region" description="Helical" evidence="1">
    <location>
        <begin position="96"/>
        <end position="115"/>
    </location>
</feature>
<keyword evidence="1" id="KW-1133">Transmembrane helix</keyword>
<organism evidence="2 3">
    <name type="scientific">Simiduia curdlanivorans</name>
    <dbReference type="NCBI Taxonomy" id="1492769"/>
    <lineage>
        <taxon>Bacteria</taxon>
        <taxon>Pseudomonadati</taxon>
        <taxon>Pseudomonadota</taxon>
        <taxon>Gammaproteobacteria</taxon>
        <taxon>Cellvibrionales</taxon>
        <taxon>Cellvibrionaceae</taxon>
        <taxon>Simiduia</taxon>
    </lineage>
</organism>
<evidence type="ECO:0000313" key="2">
    <source>
        <dbReference type="EMBL" id="MFC4363302.1"/>
    </source>
</evidence>
<comment type="caution">
    <text evidence="2">The sequence shown here is derived from an EMBL/GenBank/DDBJ whole genome shotgun (WGS) entry which is preliminary data.</text>
</comment>
<keyword evidence="3" id="KW-1185">Reference proteome</keyword>